<evidence type="ECO:0000313" key="3">
    <source>
        <dbReference type="EMBL" id="CAJ0574509.1"/>
    </source>
</evidence>
<dbReference type="PANTHER" id="PTHR11571">
    <property type="entry name" value="GLUTATHIONE S-TRANSFERASE"/>
    <property type="match status" value="1"/>
</dbReference>
<evidence type="ECO:0000259" key="1">
    <source>
        <dbReference type="PROSITE" id="PS50404"/>
    </source>
</evidence>
<evidence type="ECO:0000259" key="2">
    <source>
        <dbReference type="PROSITE" id="PS50405"/>
    </source>
</evidence>
<organism evidence="3 4">
    <name type="scientific">Mesorhabditis spiculigera</name>
    <dbReference type="NCBI Taxonomy" id="96644"/>
    <lineage>
        <taxon>Eukaryota</taxon>
        <taxon>Metazoa</taxon>
        <taxon>Ecdysozoa</taxon>
        <taxon>Nematoda</taxon>
        <taxon>Chromadorea</taxon>
        <taxon>Rhabditida</taxon>
        <taxon>Rhabditina</taxon>
        <taxon>Rhabditomorpha</taxon>
        <taxon>Rhabditoidea</taxon>
        <taxon>Rhabditidae</taxon>
        <taxon>Mesorhabditinae</taxon>
        <taxon>Mesorhabditis</taxon>
    </lineage>
</organism>
<dbReference type="GO" id="GO:0004364">
    <property type="term" value="F:glutathione transferase activity"/>
    <property type="evidence" value="ECO:0007669"/>
    <property type="project" value="TreeGrafter"/>
</dbReference>
<comment type="caution">
    <text evidence="3">The sequence shown here is derived from an EMBL/GenBank/DDBJ whole genome shotgun (WGS) entry which is preliminary data.</text>
</comment>
<dbReference type="SFLD" id="SFLDG01205">
    <property type="entry name" value="AMPS.1"/>
    <property type="match status" value="1"/>
</dbReference>
<dbReference type="SUPFAM" id="SSF47616">
    <property type="entry name" value="GST C-terminal domain-like"/>
    <property type="match status" value="1"/>
</dbReference>
<gene>
    <name evidence="3" type="ORF">MSPICULIGERA_LOCUS12842</name>
</gene>
<dbReference type="InterPro" id="IPR004045">
    <property type="entry name" value="Glutathione_S-Trfase_N"/>
</dbReference>
<accession>A0AA36CU79</accession>
<dbReference type="CDD" id="cd03192">
    <property type="entry name" value="GST_C_Sigma_like"/>
    <property type="match status" value="1"/>
</dbReference>
<dbReference type="SFLD" id="SFLDS00019">
    <property type="entry name" value="Glutathione_Transferase_(cytos"/>
    <property type="match status" value="1"/>
</dbReference>
<dbReference type="Gene3D" id="3.40.30.10">
    <property type="entry name" value="Glutaredoxin"/>
    <property type="match status" value="1"/>
</dbReference>
<name>A0AA36CU79_9BILA</name>
<dbReference type="Gene3D" id="1.20.1050.10">
    <property type="match status" value="1"/>
</dbReference>
<dbReference type="GO" id="GO:0006749">
    <property type="term" value="P:glutathione metabolic process"/>
    <property type="evidence" value="ECO:0007669"/>
    <property type="project" value="TreeGrafter"/>
</dbReference>
<keyword evidence="4" id="KW-1185">Reference proteome</keyword>
<dbReference type="InterPro" id="IPR036282">
    <property type="entry name" value="Glutathione-S-Trfase_C_sf"/>
</dbReference>
<dbReference type="EMBL" id="CATQJA010002631">
    <property type="protein sequence ID" value="CAJ0574509.1"/>
    <property type="molecule type" value="Genomic_DNA"/>
</dbReference>
<dbReference type="InterPro" id="IPR040079">
    <property type="entry name" value="Glutathione_S-Trfase"/>
</dbReference>
<dbReference type="InterPro" id="IPR010987">
    <property type="entry name" value="Glutathione-S-Trfase_C-like"/>
</dbReference>
<dbReference type="InterPro" id="IPR050213">
    <property type="entry name" value="GST_superfamily"/>
</dbReference>
<proteinExistence type="predicted"/>
<dbReference type="PROSITE" id="PS50405">
    <property type="entry name" value="GST_CTER"/>
    <property type="match status" value="1"/>
</dbReference>
<dbReference type="SFLD" id="SFLDG00363">
    <property type="entry name" value="AMPS_(cytGST):_Alpha-__Mu-__Pi"/>
    <property type="match status" value="1"/>
</dbReference>
<feature type="domain" description="GST C-terminal" evidence="2">
    <location>
        <begin position="83"/>
        <end position="205"/>
    </location>
</feature>
<feature type="domain" description="GST N-terminal" evidence="1">
    <location>
        <begin position="2"/>
        <end position="81"/>
    </location>
</feature>
<dbReference type="PROSITE" id="PS50404">
    <property type="entry name" value="GST_NTER"/>
    <property type="match status" value="1"/>
</dbReference>
<dbReference type="InterPro" id="IPR036249">
    <property type="entry name" value="Thioredoxin-like_sf"/>
</dbReference>
<protein>
    <recommendedName>
        <fullName evidence="5">Glutathione S-transferase</fullName>
    </recommendedName>
</protein>
<dbReference type="InterPro" id="IPR004046">
    <property type="entry name" value="GST_C"/>
</dbReference>
<dbReference type="AlphaFoldDB" id="A0AA36CU79"/>
<evidence type="ECO:0008006" key="5">
    <source>
        <dbReference type="Google" id="ProtNLM"/>
    </source>
</evidence>
<evidence type="ECO:0000313" key="4">
    <source>
        <dbReference type="Proteomes" id="UP001177023"/>
    </source>
</evidence>
<dbReference type="Pfam" id="PF02798">
    <property type="entry name" value="GST_N"/>
    <property type="match status" value="1"/>
</dbReference>
<reference evidence="3" key="1">
    <citation type="submission" date="2023-06" db="EMBL/GenBank/DDBJ databases">
        <authorList>
            <person name="Delattre M."/>
        </authorList>
    </citation>
    <scope>NUCLEOTIDE SEQUENCE</scope>
    <source>
        <strain evidence="3">AF72</strain>
    </source>
</reference>
<dbReference type="FunFam" id="3.40.30.10:FF:000258">
    <property type="entry name" value="Glutathione S-transferase"/>
    <property type="match status" value="1"/>
</dbReference>
<dbReference type="CDD" id="cd03039">
    <property type="entry name" value="GST_N_Sigma_like"/>
    <property type="match status" value="1"/>
</dbReference>
<dbReference type="PANTHER" id="PTHR11571:SF260">
    <property type="entry name" value="GLUTATHIONE S-TRANSFERASE"/>
    <property type="match status" value="1"/>
</dbReference>
<dbReference type="SUPFAM" id="SSF52833">
    <property type="entry name" value="Thioredoxin-like"/>
    <property type="match status" value="1"/>
</dbReference>
<sequence>MPQYKLHYFNLYGRAEPIRMLFFLADQPYEDRRWEIPEWPEVKKDPVFVFGQAPVLEVDGKPLPQTLAITRYLARKFGYSASDEFDNARMDAICDSYTDYVDKIVPWYRIHLKFFPGDEEFDTTVDPARKLWLGQLADLLEKEGTGYMVGDKLSWVDLTLVNHMDVFELAIPGYTKEWPTLVDYRNRVNGLPKMKEYYAQRQTCQR</sequence>
<dbReference type="Pfam" id="PF14497">
    <property type="entry name" value="GST_C_3"/>
    <property type="match status" value="1"/>
</dbReference>
<feature type="non-terminal residue" evidence="3">
    <location>
        <position position="1"/>
    </location>
</feature>
<dbReference type="Proteomes" id="UP001177023">
    <property type="component" value="Unassembled WGS sequence"/>
</dbReference>